<dbReference type="InterPro" id="IPR011042">
    <property type="entry name" value="6-blade_b-propeller_TolB-like"/>
</dbReference>
<keyword evidence="3" id="KW-0812">Transmembrane</keyword>
<dbReference type="Gene3D" id="2.120.10.30">
    <property type="entry name" value="TolB, C-terminal domain"/>
    <property type="match status" value="3"/>
</dbReference>
<dbReference type="SUPFAM" id="SSF52833">
    <property type="entry name" value="Thioredoxin-like"/>
    <property type="match status" value="1"/>
</dbReference>
<dbReference type="PROSITE" id="PS51352">
    <property type="entry name" value="THIOREDOXIN_2"/>
    <property type="match status" value="1"/>
</dbReference>
<dbReference type="Proteomes" id="UP001491310">
    <property type="component" value="Unassembled WGS sequence"/>
</dbReference>
<keyword evidence="1" id="KW-0677">Repeat</keyword>
<evidence type="ECO:0000259" key="4">
    <source>
        <dbReference type="PROSITE" id="PS51352"/>
    </source>
</evidence>
<protein>
    <recommendedName>
        <fullName evidence="4">Thioredoxin domain-containing protein</fullName>
    </recommendedName>
</protein>
<keyword evidence="3" id="KW-0472">Membrane</keyword>
<dbReference type="CDD" id="cd07505">
    <property type="entry name" value="HAD_BPGM-like"/>
    <property type="match status" value="1"/>
</dbReference>
<dbReference type="Pfam" id="PF00702">
    <property type="entry name" value="Hydrolase"/>
    <property type="match status" value="1"/>
</dbReference>
<dbReference type="PROSITE" id="PS51125">
    <property type="entry name" value="NHL"/>
    <property type="match status" value="2"/>
</dbReference>
<feature type="transmembrane region" description="Helical" evidence="3">
    <location>
        <begin position="260"/>
        <end position="277"/>
    </location>
</feature>
<evidence type="ECO:0000256" key="1">
    <source>
        <dbReference type="ARBA" id="ARBA00022737"/>
    </source>
</evidence>
<sequence length="1035" mass="110020">MDGVLCNSEEMTQRVGAETLLKVYGVKVDPEEFTAFAGMGEAYFLSGVAGKYGIQIEDIDKLKEVFYGIYLQKAGDPTEDIGLPGAIELVKACREAGLKVAVASSADRVKVDANLKLVGFDAEADFDAIVSADLFERLKPAPDIFLAAAREVGVEPSACVVVEDAAAGVQAARAAGMRVVGVTTTLSKEKMLAQQPDNVRPTIAEISVDLLQALQWAARAEAEDRAESSKEAGPSDNGIPGGLDAVISLPGGYFTSRRDALKLVALAGGLGSFYVLLTRTKRDVRVRRFLKRYHVATIIQLGIVAYVASAFQYWRKAMSFASPKALLNALLPRPSPTTGLSQEQSERAAAFRRFIESVERRGGGEEVPEFPAGAQWFNSPPLKLSKELKGKVVVLDFWTYCCINCMHVLPELAALERKYAGRPVAVVGVHSAKFDNEKDNKAIRNAVLRYDISHPVVNDARMVLWRDLGVASWPTLLVVSPRGRVIASLPGEGNQQNVDDMLAAALEYYGERGMLDDTPVPVTLERERRGAAAVLSPLRYPGKLTADLAGRRLFISDSNNHRIVVCDLEGHFLDQIGGNGPALRDGAFAAAALNRPQGVAYSARRDCLYVADTENNALREVNLRTRNVKTLAGDGVKAEQDYTGGRSGRAQRLNSPWDLAFDAQEDCLYIAMAGQHQIWRHDLASGATATVSGDGYERNANGATGPSTSWAQPSGLSLSADGRELWVADSESSTVRSMDLASGGGRAHVGGDPLFSDNLFRFGDRDGSGTNAMLQHPLAVLALPNGDVIVADSYNHRLKVLDPASDTIRSVAGSGSAGLADGAGGNARLSEPGGLCAGPGGTVLVADTNNSAIRVFDPKTGALRTLELKEVPPPPVSPDAAPVDNLASSQESAIPKGATLVVSDAAIAPTSATLHVRIQLPPGYHLTKGANSRFEASALGPGAQGVTLQPASSRLRESADELSADVRVNMPAGDRVSGILIACKVFFCQDQDVCLFEEIYIKVPVQEAQTGSGGGEVSVSYALSPKAQTVDFPGK</sequence>
<feature type="transmembrane region" description="Helical" evidence="3">
    <location>
        <begin position="293"/>
        <end position="314"/>
    </location>
</feature>
<evidence type="ECO:0000313" key="5">
    <source>
        <dbReference type="EMBL" id="KAK9919129.1"/>
    </source>
</evidence>
<keyword evidence="6" id="KW-1185">Reference proteome</keyword>
<dbReference type="CDD" id="cd14951">
    <property type="entry name" value="NHL-2_like"/>
    <property type="match status" value="1"/>
</dbReference>
<comment type="caution">
    <text evidence="5">The sequence shown here is derived from an EMBL/GenBank/DDBJ whole genome shotgun (WGS) entry which is preliminary data.</text>
</comment>
<dbReference type="InterPro" id="IPR006439">
    <property type="entry name" value="HAD-SF_hydro_IA"/>
</dbReference>
<dbReference type="NCBIfam" id="TIGR01509">
    <property type="entry name" value="HAD-SF-IA-v3"/>
    <property type="match status" value="1"/>
</dbReference>
<dbReference type="EMBL" id="JALJOT010000001">
    <property type="protein sequence ID" value="KAK9919129.1"/>
    <property type="molecule type" value="Genomic_DNA"/>
</dbReference>
<dbReference type="PANTHER" id="PTHR46388:SF2">
    <property type="entry name" value="NHL REPEAT-CONTAINING PROTEIN 2"/>
    <property type="match status" value="1"/>
</dbReference>
<dbReference type="Gene3D" id="1.10.150.240">
    <property type="entry name" value="Putative phosphatase, domain 2"/>
    <property type="match status" value="1"/>
</dbReference>
<feature type="repeat" description="NHL" evidence="2">
    <location>
        <begin position="769"/>
        <end position="804"/>
    </location>
</feature>
<dbReference type="InterPro" id="IPR013766">
    <property type="entry name" value="Thioredoxin_domain"/>
</dbReference>
<keyword evidence="3" id="KW-1133">Transmembrane helix</keyword>
<organism evidence="5 6">
    <name type="scientific">Coccomyxa subellipsoidea</name>
    <dbReference type="NCBI Taxonomy" id="248742"/>
    <lineage>
        <taxon>Eukaryota</taxon>
        <taxon>Viridiplantae</taxon>
        <taxon>Chlorophyta</taxon>
        <taxon>core chlorophytes</taxon>
        <taxon>Trebouxiophyceae</taxon>
        <taxon>Trebouxiophyceae incertae sedis</taxon>
        <taxon>Coccomyxaceae</taxon>
        <taxon>Coccomyxa</taxon>
    </lineage>
</organism>
<dbReference type="InterPro" id="IPR036412">
    <property type="entry name" value="HAD-like_sf"/>
</dbReference>
<dbReference type="InterPro" id="IPR023198">
    <property type="entry name" value="PGP-like_dom2"/>
</dbReference>
<dbReference type="InterPro" id="IPR036249">
    <property type="entry name" value="Thioredoxin-like_sf"/>
</dbReference>
<dbReference type="InterPro" id="IPR045302">
    <property type="entry name" value="NHL2_NHL_rpt_dom"/>
</dbReference>
<dbReference type="InterPro" id="IPR023214">
    <property type="entry name" value="HAD_sf"/>
</dbReference>
<dbReference type="Pfam" id="PF13905">
    <property type="entry name" value="Thioredoxin_8"/>
    <property type="match status" value="1"/>
</dbReference>
<feature type="repeat" description="NHL" evidence="2">
    <location>
        <begin position="824"/>
        <end position="859"/>
    </location>
</feature>
<dbReference type="PANTHER" id="PTHR46388">
    <property type="entry name" value="NHL REPEAT-CONTAINING PROTEIN 2"/>
    <property type="match status" value="1"/>
</dbReference>
<reference evidence="5 6" key="1">
    <citation type="journal article" date="2024" name="Nat. Commun.">
        <title>Phylogenomics reveals the evolutionary origins of lichenization in chlorophyte algae.</title>
        <authorList>
            <person name="Puginier C."/>
            <person name="Libourel C."/>
            <person name="Otte J."/>
            <person name="Skaloud P."/>
            <person name="Haon M."/>
            <person name="Grisel S."/>
            <person name="Petersen M."/>
            <person name="Berrin J.G."/>
            <person name="Delaux P.M."/>
            <person name="Dal Grande F."/>
            <person name="Keller J."/>
        </authorList>
    </citation>
    <scope>NUCLEOTIDE SEQUENCE [LARGE SCALE GENOMIC DNA]</scope>
    <source>
        <strain evidence="5 6">SAG 216-7</strain>
    </source>
</reference>
<dbReference type="SUPFAM" id="SSF101898">
    <property type="entry name" value="NHL repeat"/>
    <property type="match status" value="1"/>
</dbReference>
<name>A0ABR2Z7B1_9CHLO</name>
<dbReference type="SUPFAM" id="SSF56784">
    <property type="entry name" value="HAD-like"/>
    <property type="match status" value="1"/>
</dbReference>
<feature type="domain" description="Thioredoxin" evidence="4">
    <location>
        <begin position="361"/>
        <end position="507"/>
    </location>
</feature>
<proteinExistence type="predicted"/>
<gene>
    <name evidence="5" type="ORF">WJX75_009616</name>
</gene>
<dbReference type="InterPro" id="IPR012336">
    <property type="entry name" value="Thioredoxin-like_fold"/>
</dbReference>
<dbReference type="InterPro" id="IPR001258">
    <property type="entry name" value="NHL_repeat"/>
</dbReference>
<evidence type="ECO:0000313" key="6">
    <source>
        <dbReference type="Proteomes" id="UP001491310"/>
    </source>
</evidence>
<dbReference type="Gene3D" id="3.40.50.1000">
    <property type="entry name" value="HAD superfamily/HAD-like"/>
    <property type="match status" value="1"/>
</dbReference>
<evidence type="ECO:0000256" key="3">
    <source>
        <dbReference type="SAM" id="Phobius"/>
    </source>
</evidence>
<dbReference type="Pfam" id="PF01436">
    <property type="entry name" value="NHL"/>
    <property type="match status" value="2"/>
</dbReference>
<evidence type="ECO:0000256" key="2">
    <source>
        <dbReference type="PROSITE-ProRule" id="PRU00504"/>
    </source>
</evidence>
<dbReference type="Gene3D" id="3.40.30.10">
    <property type="entry name" value="Glutaredoxin"/>
    <property type="match status" value="1"/>
</dbReference>
<accession>A0ABR2Z7B1</accession>